<feature type="transmembrane region" description="Helical" evidence="1">
    <location>
        <begin position="12"/>
        <end position="31"/>
    </location>
</feature>
<feature type="transmembrane region" description="Helical" evidence="1">
    <location>
        <begin position="51"/>
        <end position="70"/>
    </location>
</feature>
<dbReference type="Gramene" id="rna21528">
    <property type="protein sequence ID" value="RHN59494.1"/>
    <property type="gene ID" value="gene21528"/>
</dbReference>
<proteinExistence type="predicted"/>
<protein>
    <submittedName>
        <fullName evidence="3">Putative Late nodulin</fullName>
    </submittedName>
</protein>
<evidence type="ECO:0000256" key="1">
    <source>
        <dbReference type="SAM" id="Phobius"/>
    </source>
</evidence>
<keyword evidence="1" id="KW-0472">Membrane</keyword>
<feature type="domain" description="Late nodulin" evidence="2">
    <location>
        <begin position="7"/>
        <end position="65"/>
    </location>
</feature>
<comment type="caution">
    <text evidence="3">The sequence shown here is derived from an EMBL/GenBank/DDBJ whole genome shotgun (WGS) entry which is preliminary data.</text>
</comment>
<dbReference type="InterPro" id="IPR009810">
    <property type="entry name" value="Nodulin_late_dom"/>
</dbReference>
<dbReference type="EMBL" id="PSQE01000004">
    <property type="protein sequence ID" value="RHN59494.1"/>
    <property type="molecule type" value="Genomic_DNA"/>
</dbReference>
<dbReference type="Proteomes" id="UP000265566">
    <property type="component" value="Chromosome 4"/>
</dbReference>
<organism evidence="3">
    <name type="scientific">Medicago truncatula</name>
    <name type="common">Barrel medic</name>
    <name type="synonym">Medicago tribuloides</name>
    <dbReference type="NCBI Taxonomy" id="3880"/>
    <lineage>
        <taxon>Eukaryota</taxon>
        <taxon>Viridiplantae</taxon>
        <taxon>Streptophyta</taxon>
        <taxon>Embryophyta</taxon>
        <taxon>Tracheophyta</taxon>
        <taxon>Spermatophyta</taxon>
        <taxon>Magnoliopsida</taxon>
        <taxon>eudicotyledons</taxon>
        <taxon>Gunneridae</taxon>
        <taxon>Pentapetalae</taxon>
        <taxon>rosids</taxon>
        <taxon>fabids</taxon>
        <taxon>Fabales</taxon>
        <taxon>Fabaceae</taxon>
        <taxon>Papilionoideae</taxon>
        <taxon>50 kb inversion clade</taxon>
        <taxon>NPAAA clade</taxon>
        <taxon>Hologalegina</taxon>
        <taxon>IRL clade</taxon>
        <taxon>Trifolieae</taxon>
        <taxon>Medicago</taxon>
    </lineage>
</organism>
<keyword evidence="1" id="KW-0812">Transmembrane</keyword>
<dbReference type="Pfam" id="PF07127">
    <property type="entry name" value="Nodulin_late"/>
    <property type="match status" value="1"/>
</dbReference>
<dbReference type="GO" id="GO:0046872">
    <property type="term" value="F:metal ion binding"/>
    <property type="evidence" value="ECO:0007669"/>
    <property type="project" value="InterPro"/>
</dbReference>
<dbReference type="AlphaFoldDB" id="A0A396I5I6"/>
<evidence type="ECO:0000259" key="2">
    <source>
        <dbReference type="Pfam" id="PF07127"/>
    </source>
</evidence>
<reference evidence="3" key="1">
    <citation type="journal article" date="2018" name="Nat. Plants">
        <title>Whole-genome landscape of Medicago truncatula symbiotic genes.</title>
        <authorList>
            <person name="Pecrix Y."/>
            <person name="Gamas P."/>
            <person name="Carrere S."/>
        </authorList>
    </citation>
    <scope>NUCLEOTIDE SEQUENCE</scope>
    <source>
        <tissue evidence="3">Leaves</tissue>
    </source>
</reference>
<accession>A0A396I5I6</accession>
<sequence length="75" mass="8950">MQRRKNMAKIIFYVYALIILFSPFLAARLVFVNREKPCVTDADCHRYRHGSAINVVVMFCYYGSCFMDYLHDPYR</sequence>
<name>A0A396I5I6_MEDTR</name>
<evidence type="ECO:0000313" key="3">
    <source>
        <dbReference type="EMBL" id="RHN59494.1"/>
    </source>
</evidence>
<gene>
    <name evidence="3" type="ORF">MtrunA17_Chr4g0013891</name>
</gene>
<keyword evidence="1" id="KW-1133">Transmembrane helix</keyword>